<dbReference type="SUPFAM" id="SSF48230">
    <property type="entry name" value="Chondroitin AC/alginate lyase"/>
    <property type="match status" value="1"/>
</dbReference>
<evidence type="ECO:0000259" key="4">
    <source>
        <dbReference type="Pfam" id="PF05426"/>
    </source>
</evidence>
<reference evidence="5 6" key="1">
    <citation type="submission" date="2019-03" db="EMBL/GenBank/DDBJ databases">
        <title>Genomic Encyclopedia of Type Strains, Phase IV (KMG-IV): sequencing the most valuable type-strain genomes for metagenomic binning, comparative biology and taxonomic classification.</title>
        <authorList>
            <person name="Goeker M."/>
        </authorList>
    </citation>
    <scope>NUCLEOTIDE SEQUENCE [LARGE SCALE GENOMIC DNA]</scope>
    <source>
        <strain evidence="5 6">DSM 19580</strain>
    </source>
</reference>
<evidence type="ECO:0000313" key="6">
    <source>
        <dbReference type="Proteomes" id="UP000295719"/>
    </source>
</evidence>
<dbReference type="GO" id="GO:0042597">
    <property type="term" value="C:periplasmic space"/>
    <property type="evidence" value="ECO:0007669"/>
    <property type="project" value="InterPro"/>
</dbReference>
<sequence length="447" mass="49407">MTSTGSGNGKRITPGSLLIVALMTGAAGALAAEPAFLHSAQLAVVRQQLQNHSAAPQTLEAYRHLLAAADSALQQPALSVTDKGMTPPSGSKHDYLSLSAYWWPDDSKSDGLPWTRKDGQVNPASKNNQSDGVRLADFTARVQHLTLAWYFSGEQQYADKAASLLRTWFITPQTRMNPNLNFAQGVPGISPGRNAGVLDGRYFSTRIVDSLVLLQGNPAWTDNDQQQLRAWMQDYLHWLQSNKLAIKESQTKNNHGNWYATQVAGIAWYLGDKAVIGEMAKLTKSKLDVQLNADGTQPEELARTRSFHYSYFNLQAVSLLAVLAQKNGIDLWHYTTPSGGSILASLDFMARYTDPFVPWPYEALDEIRVRPVPLLSWADNAIGENRYEQHIRSATFSWPSVAKPTSDGYDQRVTRGAVMEAERETWLLSLPSFAAGYVAPHTQEAKK</sequence>
<gene>
    <name evidence="5" type="ORF">EDC52_104265</name>
</gene>
<name>A0A4R3YUR1_9GAMM</name>
<dbReference type="RefSeq" id="WP_131865394.1">
    <property type="nucleotide sequence ID" value="NZ_SMCR01000004.1"/>
</dbReference>
<dbReference type="Gene3D" id="1.50.10.100">
    <property type="entry name" value="Chondroitin AC/alginate lyase"/>
    <property type="match status" value="1"/>
</dbReference>
<protein>
    <submittedName>
        <fullName evidence="5">Alginate lyase</fullName>
    </submittedName>
</protein>
<keyword evidence="2 5" id="KW-0456">Lyase</keyword>
<evidence type="ECO:0000256" key="1">
    <source>
        <dbReference type="ARBA" id="ARBA00022729"/>
    </source>
</evidence>
<accession>A0A4R3YUR1</accession>
<dbReference type="Pfam" id="PF05426">
    <property type="entry name" value="Alginate_lyase"/>
    <property type="match status" value="1"/>
</dbReference>
<dbReference type="AlphaFoldDB" id="A0A4R3YUR1"/>
<evidence type="ECO:0000256" key="2">
    <source>
        <dbReference type="ARBA" id="ARBA00023239"/>
    </source>
</evidence>
<keyword evidence="1 3" id="KW-0732">Signal</keyword>
<dbReference type="OrthoDB" id="7210452at2"/>
<evidence type="ECO:0000256" key="3">
    <source>
        <dbReference type="SAM" id="SignalP"/>
    </source>
</evidence>
<feature type="chain" id="PRO_5020430237" evidence="3">
    <location>
        <begin position="32"/>
        <end position="447"/>
    </location>
</feature>
<evidence type="ECO:0000313" key="5">
    <source>
        <dbReference type="EMBL" id="TCV96825.1"/>
    </source>
</evidence>
<dbReference type="EMBL" id="SMCR01000004">
    <property type="protein sequence ID" value="TCV96825.1"/>
    <property type="molecule type" value="Genomic_DNA"/>
</dbReference>
<organism evidence="5 6">
    <name type="scientific">Biostraticola tofi</name>
    <dbReference type="NCBI Taxonomy" id="466109"/>
    <lineage>
        <taxon>Bacteria</taxon>
        <taxon>Pseudomonadati</taxon>
        <taxon>Pseudomonadota</taxon>
        <taxon>Gammaproteobacteria</taxon>
        <taxon>Enterobacterales</taxon>
        <taxon>Bruguierivoracaceae</taxon>
        <taxon>Biostraticola</taxon>
    </lineage>
</organism>
<dbReference type="InterPro" id="IPR008929">
    <property type="entry name" value="Chondroitin_lyas"/>
</dbReference>
<proteinExistence type="predicted"/>
<feature type="signal peptide" evidence="3">
    <location>
        <begin position="1"/>
        <end position="31"/>
    </location>
</feature>
<keyword evidence="6" id="KW-1185">Reference proteome</keyword>
<dbReference type="GO" id="GO:0016829">
    <property type="term" value="F:lyase activity"/>
    <property type="evidence" value="ECO:0007669"/>
    <property type="project" value="UniProtKB-KW"/>
</dbReference>
<feature type="domain" description="Alginate lyase" evidence="4">
    <location>
        <begin position="79"/>
        <end position="354"/>
    </location>
</feature>
<dbReference type="Proteomes" id="UP000295719">
    <property type="component" value="Unassembled WGS sequence"/>
</dbReference>
<comment type="caution">
    <text evidence="5">The sequence shown here is derived from an EMBL/GenBank/DDBJ whole genome shotgun (WGS) entry which is preliminary data.</text>
</comment>
<dbReference type="InterPro" id="IPR008397">
    <property type="entry name" value="Alginate_lyase_dom"/>
</dbReference>